<comment type="caution">
    <text evidence="1">The sequence shown here is derived from an EMBL/GenBank/DDBJ whole genome shotgun (WGS) entry which is preliminary data.</text>
</comment>
<feature type="non-terminal residue" evidence="1">
    <location>
        <position position="491"/>
    </location>
</feature>
<protein>
    <submittedName>
        <fullName evidence="1">Uncharacterized protein</fullName>
    </submittedName>
</protein>
<sequence>TRDVLSCIERAVETSSYCLQEKYKSIAYEVRINTRESDGHWYHRCLTESNHQSWHHQKQRIHRRNIYPCAPVDYTNAQGHGILGPIKVFSGPYDPQHVDIRLFNLQYVGWVPNIRAEFYREVVARQKLSKLRLPGLSEYLGCVVENGLIVGVAIRKNTCSLDQALGQGVPCTEMHSKDLVDTVAVMQRLGLIKSPVYPSAVGLDRYNQMTLESIECMFASNWHGGTKPMRTKGMDGDAALVLARNNALAPVFGRLCSRTKAFGRKRYTVGAYDIYNACNRGTCKHDYLHAPILATRPQNHHTLHVAAPQPPAAVLVRKSMKTFTTTVALVSCCAAAAVAQTAGQVAYYPSISPISNVNAHLARLMNSYDLTHVSSADTTTPVTVSDVFDPSTGKFVPMSMPVIQTSSGGYYMPVCSVDSLNAGVAPENCQFGVQMMPIPANAARTYASVGGHLIQAIRSAASPMFQVSGMNVPSTGLATRSGPSANEGAAE</sequence>
<dbReference type="AlphaFoldDB" id="A0A9W7XU65"/>
<dbReference type="EMBL" id="JANBOJ010000842">
    <property type="protein sequence ID" value="KAJ1718517.1"/>
    <property type="molecule type" value="Genomic_DNA"/>
</dbReference>
<organism evidence="1 2">
    <name type="scientific">Coemansia erecta</name>
    <dbReference type="NCBI Taxonomy" id="147472"/>
    <lineage>
        <taxon>Eukaryota</taxon>
        <taxon>Fungi</taxon>
        <taxon>Fungi incertae sedis</taxon>
        <taxon>Zoopagomycota</taxon>
        <taxon>Kickxellomycotina</taxon>
        <taxon>Kickxellomycetes</taxon>
        <taxon>Kickxellales</taxon>
        <taxon>Kickxellaceae</taxon>
        <taxon>Coemansia</taxon>
    </lineage>
</organism>
<dbReference type="Proteomes" id="UP001149813">
    <property type="component" value="Unassembled WGS sequence"/>
</dbReference>
<evidence type="ECO:0000313" key="1">
    <source>
        <dbReference type="EMBL" id="KAJ1718517.1"/>
    </source>
</evidence>
<reference evidence="1" key="1">
    <citation type="submission" date="2022-07" db="EMBL/GenBank/DDBJ databases">
        <title>Phylogenomic reconstructions and comparative analyses of Kickxellomycotina fungi.</title>
        <authorList>
            <person name="Reynolds N.K."/>
            <person name="Stajich J.E."/>
            <person name="Barry K."/>
            <person name="Grigoriev I.V."/>
            <person name="Crous P."/>
            <person name="Smith M.E."/>
        </authorList>
    </citation>
    <scope>NUCLEOTIDE SEQUENCE</scope>
    <source>
        <strain evidence="1">NBRC 32514</strain>
    </source>
</reference>
<keyword evidence="2" id="KW-1185">Reference proteome</keyword>
<accession>A0A9W7XU65</accession>
<dbReference type="OrthoDB" id="4062651at2759"/>
<feature type="non-terminal residue" evidence="1">
    <location>
        <position position="1"/>
    </location>
</feature>
<proteinExistence type="predicted"/>
<gene>
    <name evidence="1" type="ORF">LPJ53_006480</name>
</gene>
<evidence type="ECO:0000313" key="2">
    <source>
        <dbReference type="Proteomes" id="UP001149813"/>
    </source>
</evidence>
<name>A0A9W7XU65_9FUNG</name>